<protein>
    <submittedName>
        <fullName evidence="2">Uncharacterized protein</fullName>
    </submittedName>
</protein>
<feature type="chain" id="PRO_5040374049" evidence="1">
    <location>
        <begin position="21"/>
        <end position="177"/>
    </location>
</feature>
<keyword evidence="3" id="KW-1185">Reference proteome</keyword>
<sequence>MCRSSSLCAPCLIMLRKVSLTSLLTVKYYKKLASRWNGSVFEWKPASISVVLQKINCDIKGLSLQVLCMVNQIHARVDLCSQLETSDMCAQGNFGERSLPKPLGSWIKLNKDESSLGNPGRVGADATLCFSLLFFLVRAACAKKRSLFSTSSTATSFVGAPPAAIHGSASFPPSPYL</sequence>
<gene>
    <name evidence="2" type="ORF">NE237_001039</name>
</gene>
<dbReference type="AlphaFoldDB" id="A0A9Q0KS96"/>
<evidence type="ECO:0000313" key="2">
    <source>
        <dbReference type="EMBL" id="KAJ4975933.1"/>
    </source>
</evidence>
<keyword evidence="1" id="KW-0732">Signal</keyword>
<evidence type="ECO:0000313" key="3">
    <source>
        <dbReference type="Proteomes" id="UP001141806"/>
    </source>
</evidence>
<dbReference type="Proteomes" id="UP001141806">
    <property type="component" value="Unassembled WGS sequence"/>
</dbReference>
<dbReference type="EMBL" id="JAMYWD010000003">
    <property type="protein sequence ID" value="KAJ4975933.1"/>
    <property type="molecule type" value="Genomic_DNA"/>
</dbReference>
<evidence type="ECO:0000256" key="1">
    <source>
        <dbReference type="SAM" id="SignalP"/>
    </source>
</evidence>
<proteinExistence type="predicted"/>
<comment type="caution">
    <text evidence="2">The sequence shown here is derived from an EMBL/GenBank/DDBJ whole genome shotgun (WGS) entry which is preliminary data.</text>
</comment>
<accession>A0A9Q0KS96</accession>
<name>A0A9Q0KS96_9MAGN</name>
<reference evidence="2" key="1">
    <citation type="journal article" date="2023" name="Plant J.">
        <title>The genome of the king protea, Protea cynaroides.</title>
        <authorList>
            <person name="Chang J."/>
            <person name="Duong T.A."/>
            <person name="Schoeman C."/>
            <person name="Ma X."/>
            <person name="Roodt D."/>
            <person name="Barker N."/>
            <person name="Li Z."/>
            <person name="Van de Peer Y."/>
            <person name="Mizrachi E."/>
        </authorList>
    </citation>
    <scope>NUCLEOTIDE SEQUENCE</scope>
    <source>
        <tissue evidence="2">Young leaves</tissue>
    </source>
</reference>
<organism evidence="2 3">
    <name type="scientific">Protea cynaroides</name>
    <dbReference type="NCBI Taxonomy" id="273540"/>
    <lineage>
        <taxon>Eukaryota</taxon>
        <taxon>Viridiplantae</taxon>
        <taxon>Streptophyta</taxon>
        <taxon>Embryophyta</taxon>
        <taxon>Tracheophyta</taxon>
        <taxon>Spermatophyta</taxon>
        <taxon>Magnoliopsida</taxon>
        <taxon>Proteales</taxon>
        <taxon>Proteaceae</taxon>
        <taxon>Protea</taxon>
    </lineage>
</organism>
<feature type="signal peptide" evidence="1">
    <location>
        <begin position="1"/>
        <end position="20"/>
    </location>
</feature>